<organism evidence="4 5">
    <name type="scientific">Glaciihabitans tibetensis</name>
    <dbReference type="NCBI Taxonomy" id="1266600"/>
    <lineage>
        <taxon>Bacteria</taxon>
        <taxon>Bacillati</taxon>
        <taxon>Actinomycetota</taxon>
        <taxon>Actinomycetes</taxon>
        <taxon>Micrococcales</taxon>
        <taxon>Microbacteriaceae</taxon>
        <taxon>Glaciihabitans</taxon>
    </lineage>
</organism>
<dbReference type="GO" id="GO:0005975">
    <property type="term" value="P:carbohydrate metabolic process"/>
    <property type="evidence" value="ECO:0007669"/>
    <property type="project" value="UniProtKB-ARBA"/>
</dbReference>
<keyword evidence="5" id="KW-1185">Reference proteome</keyword>
<dbReference type="Pfam" id="PF06030">
    <property type="entry name" value="WxLIP_PGBD"/>
    <property type="match status" value="1"/>
</dbReference>
<evidence type="ECO:0000259" key="3">
    <source>
        <dbReference type="Pfam" id="PF06030"/>
    </source>
</evidence>
<dbReference type="Proteomes" id="UP000237983">
    <property type="component" value="Unassembled WGS sequence"/>
</dbReference>
<feature type="chain" id="PRO_5015598302" evidence="2">
    <location>
        <begin position="31"/>
        <end position="361"/>
    </location>
</feature>
<comment type="caution">
    <text evidence="4">The sequence shown here is derived from an EMBL/GenBank/DDBJ whole genome shotgun (WGS) entry which is preliminary data.</text>
</comment>
<keyword evidence="1" id="KW-0812">Transmembrane</keyword>
<dbReference type="InterPro" id="IPR013783">
    <property type="entry name" value="Ig-like_fold"/>
</dbReference>
<feature type="domain" description="WxL Interacting Protein peptidoglycan binding" evidence="3">
    <location>
        <begin position="61"/>
        <end position="156"/>
    </location>
</feature>
<evidence type="ECO:0000256" key="1">
    <source>
        <dbReference type="SAM" id="Phobius"/>
    </source>
</evidence>
<evidence type="ECO:0000313" key="5">
    <source>
        <dbReference type="Proteomes" id="UP000237983"/>
    </source>
</evidence>
<dbReference type="EMBL" id="PVTL01000005">
    <property type="protein sequence ID" value="PRY68129.1"/>
    <property type="molecule type" value="Genomic_DNA"/>
</dbReference>
<sequence>MNSRSASTTVFGHAAIVAVVLALGAGIAAAAPASAEVAPPSGDVTWGVRAGSNPDGTDRENFNYTLDPGEVLTDSLVVTNHDAEPLQLDVYPADGFTTTSGQLDVVTRDVESIEIGAWTAVDTDTIEIPAGESAQVPFTIAIPDDATPGDYAGGIVTSLPQATQEQGISVDRRLGVRMHVRVLGDLAPALVVEDMVVDYTGGFNPFGSGDATVSYTVHNTGNVRLAATQTVSLAGPFGLFGVEAKDVEDVPEVLPGESWTVEVQVDGVVPAFWLTASSVLVPELAVVAGATPGLESVTASTGTWSVPWALLVLALLVAAAIVAAIFWRRRRRRQQTLREEALVQEAVEQALRDREKTDAAV</sequence>
<protein>
    <submittedName>
        <fullName evidence="4">Uncharacterized protein DUF916</fullName>
    </submittedName>
</protein>
<dbReference type="InterPro" id="IPR010317">
    <property type="entry name" value="WxLIP_PGBD"/>
</dbReference>
<dbReference type="OrthoDB" id="4336304at2"/>
<feature type="signal peptide" evidence="2">
    <location>
        <begin position="1"/>
        <end position="30"/>
    </location>
</feature>
<name>A0A2T0VD94_9MICO</name>
<evidence type="ECO:0000313" key="4">
    <source>
        <dbReference type="EMBL" id="PRY68129.1"/>
    </source>
</evidence>
<feature type="transmembrane region" description="Helical" evidence="1">
    <location>
        <begin position="306"/>
        <end position="327"/>
    </location>
</feature>
<gene>
    <name evidence="4" type="ORF">B0I08_105294</name>
</gene>
<evidence type="ECO:0000256" key="2">
    <source>
        <dbReference type="SAM" id="SignalP"/>
    </source>
</evidence>
<accession>A0A2T0VD94</accession>
<dbReference type="Gene3D" id="2.60.40.10">
    <property type="entry name" value="Immunoglobulins"/>
    <property type="match status" value="1"/>
</dbReference>
<keyword evidence="1" id="KW-1133">Transmembrane helix</keyword>
<proteinExistence type="predicted"/>
<dbReference type="RefSeq" id="WP_106212847.1">
    <property type="nucleotide sequence ID" value="NZ_PVTL01000005.1"/>
</dbReference>
<keyword evidence="1" id="KW-0472">Membrane</keyword>
<reference evidence="4 5" key="1">
    <citation type="submission" date="2018-03" db="EMBL/GenBank/DDBJ databases">
        <title>Genomic Encyclopedia of Type Strains, Phase III (KMG-III): the genomes of soil and plant-associated and newly described type strains.</title>
        <authorList>
            <person name="Whitman W."/>
        </authorList>
    </citation>
    <scope>NUCLEOTIDE SEQUENCE [LARGE SCALE GENOMIC DNA]</scope>
    <source>
        <strain evidence="4 5">CGMCC 1.12484</strain>
    </source>
</reference>
<dbReference type="AlphaFoldDB" id="A0A2T0VD94"/>
<keyword evidence="2" id="KW-0732">Signal</keyword>